<evidence type="ECO:0000256" key="1">
    <source>
        <dbReference type="SAM" id="MobiDB-lite"/>
    </source>
</evidence>
<dbReference type="OrthoDB" id="101277at2157"/>
<evidence type="ECO:0000313" key="3">
    <source>
        <dbReference type="Proteomes" id="UP000076969"/>
    </source>
</evidence>
<accession>A0A172WHD3</accession>
<dbReference type="RefSeq" id="WP_068665787.1">
    <property type="nucleotide sequence ID" value="NZ_CP015520.1"/>
</dbReference>
<reference evidence="3" key="1">
    <citation type="journal article" date="2016" name="Syst. Appl. Microbiol.">
        <title>Thermococcus piezophilus sp. nov., a novel hyperthermophilic and piezophilic archaeon with a broad pressure range for growth, isolated from a deepest hydrothermal vent at the Mid-Cayman Rise.</title>
        <authorList>
            <person name="Dalmasso C."/>
            <person name="Oger P."/>
            <person name="Selva G."/>
            <person name="Courtine D."/>
            <person name="L'Haridon S."/>
            <person name="Garlaschelli A."/>
            <person name="Roussel E."/>
            <person name="Miyazaki J."/>
            <person name="Reveillaud J."/>
            <person name="Jebbar M."/>
            <person name="Takai K."/>
            <person name="Maignien L."/>
            <person name="Alain K."/>
        </authorList>
    </citation>
    <scope>NUCLEOTIDE SEQUENCE [LARGE SCALE GENOMIC DNA]</scope>
    <source>
        <strain evidence="3">CDGS</strain>
    </source>
</reference>
<feature type="compositionally biased region" description="Low complexity" evidence="1">
    <location>
        <begin position="32"/>
        <end position="51"/>
    </location>
</feature>
<sequence>MSNLTTNATPKAKNEAKYEATLTFRKGKDSVKTLSTESVSSSETSTETSSLTFDAVATSTDVDEDDAEIWFLIKLNDADGDGIPFHREMELNKELGTNKFSPERNDTYYDYDGDGVPNAVELFIGKDPREARRSWDKALSRDWLES</sequence>
<organism evidence="2 3">
    <name type="scientific">Thermococcus piezophilus</name>
    <dbReference type="NCBI Taxonomy" id="1712654"/>
    <lineage>
        <taxon>Archaea</taxon>
        <taxon>Methanobacteriati</taxon>
        <taxon>Methanobacteriota</taxon>
        <taxon>Thermococci</taxon>
        <taxon>Thermococcales</taxon>
        <taxon>Thermococcaceae</taxon>
        <taxon>Thermococcus</taxon>
    </lineage>
</organism>
<proteinExistence type="predicted"/>
<dbReference type="GeneID" id="28495737"/>
<dbReference type="STRING" id="1712654.A7C91_06045"/>
<feature type="region of interest" description="Disordered" evidence="1">
    <location>
        <begin position="29"/>
        <end position="51"/>
    </location>
</feature>
<protein>
    <submittedName>
        <fullName evidence="2">Uncharacterized protein</fullName>
    </submittedName>
</protein>
<dbReference type="EMBL" id="CP015520">
    <property type="protein sequence ID" value="ANF22779.1"/>
    <property type="molecule type" value="Genomic_DNA"/>
</dbReference>
<name>A0A172WHD3_9EURY</name>
<evidence type="ECO:0000313" key="2">
    <source>
        <dbReference type="EMBL" id="ANF22779.1"/>
    </source>
</evidence>
<gene>
    <name evidence="2" type="ORF">A7C91_06045</name>
</gene>
<dbReference type="AlphaFoldDB" id="A0A172WHD3"/>
<dbReference type="Proteomes" id="UP000076969">
    <property type="component" value="Chromosome"/>
</dbReference>
<dbReference type="KEGG" id="tpie:A7C91_06045"/>
<keyword evidence="3" id="KW-1185">Reference proteome</keyword>